<dbReference type="Proteomes" id="UP000002590">
    <property type="component" value="Chromosome"/>
</dbReference>
<dbReference type="HOGENOM" id="CLU_209179_0_0_3"/>
<protein>
    <submittedName>
        <fullName evidence="1">Uncharacterized protein</fullName>
    </submittedName>
</protein>
<dbReference type="KEGG" id="pmb:A9601_04031"/>
<dbReference type="eggNOG" id="ENOG50303JD">
    <property type="taxonomic scope" value="Bacteria"/>
</dbReference>
<name>A2BPI0_PROMS</name>
<dbReference type="RefSeq" id="WP_011817863.1">
    <property type="nucleotide sequence ID" value="NC_008816.1"/>
</dbReference>
<dbReference type="AlphaFoldDB" id="A2BPI0"/>
<accession>A2BPI0</accession>
<dbReference type="EMBL" id="CP000551">
    <property type="protein sequence ID" value="ABM69691.1"/>
    <property type="molecule type" value="Genomic_DNA"/>
</dbReference>
<reference evidence="1 2" key="1">
    <citation type="journal article" date="2007" name="PLoS Genet.">
        <title>Patterns and implications of gene gain and loss in the evolution of Prochlorococcus.</title>
        <authorList>
            <person name="Kettler G.C."/>
            <person name="Martiny A.C."/>
            <person name="Huang K."/>
            <person name="Zucker J."/>
            <person name="Coleman M.L."/>
            <person name="Rodrigue S."/>
            <person name="Chen F."/>
            <person name="Lapidus A."/>
            <person name="Ferriera S."/>
            <person name="Johnson J."/>
            <person name="Steglich C."/>
            <person name="Church G.M."/>
            <person name="Richardson P."/>
            <person name="Chisholm S.W."/>
        </authorList>
    </citation>
    <scope>NUCLEOTIDE SEQUENCE [LARGE SCALE GENOMIC DNA]</scope>
    <source>
        <strain evidence="1 2">AS9601</strain>
    </source>
</reference>
<evidence type="ECO:0000313" key="1">
    <source>
        <dbReference type="EMBL" id="ABM69691.1"/>
    </source>
</evidence>
<sequence>MNLKRSPFSILAKDKREMDYIKGVYKRKIQSEIESYKDPEDEDKRDTIQAQDVLMLERISI</sequence>
<evidence type="ECO:0000313" key="2">
    <source>
        <dbReference type="Proteomes" id="UP000002590"/>
    </source>
</evidence>
<proteinExistence type="predicted"/>
<dbReference type="OrthoDB" id="541608at2"/>
<dbReference type="STRING" id="146891.A9601_04031"/>
<gene>
    <name evidence="1" type="ordered locus">A9601_04031</name>
</gene>
<organism evidence="1 2">
    <name type="scientific">Prochlorococcus marinus (strain AS9601)</name>
    <dbReference type="NCBI Taxonomy" id="146891"/>
    <lineage>
        <taxon>Bacteria</taxon>
        <taxon>Bacillati</taxon>
        <taxon>Cyanobacteriota</taxon>
        <taxon>Cyanophyceae</taxon>
        <taxon>Synechococcales</taxon>
        <taxon>Prochlorococcaceae</taxon>
        <taxon>Prochlorococcus</taxon>
    </lineage>
</organism>